<dbReference type="InParanoid" id="A0A1Q3BI48"/>
<reference evidence="3" key="1">
    <citation type="submission" date="2016-04" db="EMBL/GenBank/DDBJ databases">
        <title>Cephalotus genome sequencing.</title>
        <authorList>
            <person name="Fukushima K."/>
            <person name="Hasebe M."/>
            <person name="Fang X."/>
        </authorList>
    </citation>
    <scope>NUCLEOTIDE SEQUENCE [LARGE SCALE GENOMIC DNA]</scope>
    <source>
        <strain evidence="3">cv. St1</strain>
    </source>
</reference>
<proteinExistence type="predicted"/>
<feature type="coiled-coil region" evidence="1">
    <location>
        <begin position="157"/>
        <end position="184"/>
    </location>
</feature>
<accession>A0A1Q3BI48</accession>
<dbReference type="PANTHER" id="PTHR35317:SF31">
    <property type="entry name" value="DUF4219 DOMAIN-CONTAINING PROTEIN"/>
    <property type="match status" value="1"/>
</dbReference>
<gene>
    <name evidence="2" type="ORF">CFOL_v3_11049</name>
</gene>
<evidence type="ECO:0000313" key="2">
    <source>
        <dbReference type="EMBL" id="GAV67544.1"/>
    </source>
</evidence>
<comment type="caution">
    <text evidence="2">The sequence shown here is derived from an EMBL/GenBank/DDBJ whole genome shotgun (WGS) entry which is preliminary data.</text>
</comment>
<evidence type="ECO:0000313" key="3">
    <source>
        <dbReference type="Proteomes" id="UP000187406"/>
    </source>
</evidence>
<dbReference type="EMBL" id="BDDD01000563">
    <property type="protein sequence ID" value="GAV67544.1"/>
    <property type="molecule type" value="Genomic_DNA"/>
</dbReference>
<keyword evidence="3" id="KW-1185">Reference proteome</keyword>
<dbReference type="Pfam" id="PF14223">
    <property type="entry name" value="Retrotran_gag_2"/>
    <property type="match status" value="1"/>
</dbReference>
<organism evidence="2 3">
    <name type="scientific">Cephalotus follicularis</name>
    <name type="common">Albany pitcher plant</name>
    <dbReference type="NCBI Taxonomy" id="3775"/>
    <lineage>
        <taxon>Eukaryota</taxon>
        <taxon>Viridiplantae</taxon>
        <taxon>Streptophyta</taxon>
        <taxon>Embryophyta</taxon>
        <taxon>Tracheophyta</taxon>
        <taxon>Spermatophyta</taxon>
        <taxon>Magnoliopsida</taxon>
        <taxon>eudicotyledons</taxon>
        <taxon>Gunneridae</taxon>
        <taxon>Pentapetalae</taxon>
        <taxon>rosids</taxon>
        <taxon>fabids</taxon>
        <taxon>Oxalidales</taxon>
        <taxon>Cephalotaceae</taxon>
        <taxon>Cephalotus</taxon>
    </lineage>
</organism>
<dbReference type="PANTHER" id="PTHR35317">
    <property type="entry name" value="OS04G0629600 PROTEIN"/>
    <property type="match status" value="1"/>
</dbReference>
<sequence>MATIYVVNDNVNRFINMPPLFDVNNFNEWKIKMTSFMQSIDYDVWDIVVFGPELPKENVSNSRIRYDGNERDLLKLNAQVKHIIFCSLSSNVFERISLCDSAKEIWEKLEDCYGTNSCLMALEESDNESDEDDTSKSENEVSYDDFVEVVDRYTSIISSLKNKIKCLTIENNELKSNVSLMNDNVAGKDEIVLLKKEICRLSKENDSLKNELHIVNMSLELSSNFKDGNEKL</sequence>
<protein>
    <submittedName>
        <fullName evidence="2">DUF4219 domain-containing protein</fullName>
    </submittedName>
</protein>
<evidence type="ECO:0000256" key="1">
    <source>
        <dbReference type="SAM" id="Coils"/>
    </source>
</evidence>
<dbReference type="AlphaFoldDB" id="A0A1Q3BI48"/>
<dbReference type="Proteomes" id="UP000187406">
    <property type="component" value="Unassembled WGS sequence"/>
</dbReference>
<name>A0A1Q3BI48_CEPFO</name>
<keyword evidence="1" id="KW-0175">Coiled coil</keyword>